<name>A0A9P9JPQ8_9HYPO</name>
<dbReference type="AlphaFoldDB" id="A0A9P9JPQ8"/>
<dbReference type="EMBL" id="JAGMUV010000002">
    <property type="protein sequence ID" value="KAH7170945.1"/>
    <property type="molecule type" value="Genomic_DNA"/>
</dbReference>
<reference evidence="3" key="1">
    <citation type="journal article" date="2021" name="Nat. Commun.">
        <title>Genetic determinants of endophytism in the Arabidopsis root mycobiome.</title>
        <authorList>
            <person name="Mesny F."/>
            <person name="Miyauchi S."/>
            <person name="Thiergart T."/>
            <person name="Pickel B."/>
            <person name="Atanasova L."/>
            <person name="Karlsson M."/>
            <person name="Huettel B."/>
            <person name="Barry K.W."/>
            <person name="Haridas S."/>
            <person name="Chen C."/>
            <person name="Bauer D."/>
            <person name="Andreopoulos W."/>
            <person name="Pangilinan J."/>
            <person name="LaButti K."/>
            <person name="Riley R."/>
            <person name="Lipzen A."/>
            <person name="Clum A."/>
            <person name="Drula E."/>
            <person name="Henrissat B."/>
            <person name="Kohler A."/>
            <person name="Grigoriev I.V."/>
            <person name="Martin F.M."/>
            <person name="Hacquard S."/>
        </authorList>
    </citation>
    <scope>NUCLEOTIDE SEQUENCE</scope>
    <source>
        <strain evidence="3">MPI-CAGE-AT-0147</strain>
    </source>
</reference>
<evidence type="ECO:0000256" key="2">
    <source>
        <dbReference type="SAM" id="SignalP"/>
    </source>
</evidence>
<evidence type="ECO:0000313" key="3">
    <source>
        <dbReference type="EMBL" id="KAH7170945.1"/>
    </source>
</evidence>
<protein>
    <recommendedName>
        <fullName evidence="5">Secreted protein</fullName>
    </recommendedName>
</protein>
<proteinExistence type="predicted"/>
<organism evidence="3 4">
    <name type="scientific">Dactylonectria macrodidyma</name>
    <dbReference type="NCBI Taxonomy" id="307937"/>
    <lineage>
        <taxon>Eukaryota</taxon>
        <taxon>Fungi</taxon>
        <taxon>Dikarya</taxon>
        <taxon>Ascomycota</taxon>
        <taxon>Pezizomycotina</taxon>
        <taxon>Sordariomycetes</taxon>
        <taxon>Hypocreomycetidae</taxon>
        <taxon>Hypocreales</taxon>
        <taxon>Nectriaceae</taxon>
        <taxon>Dactylonectria</taxon>
    </lineage>
</organism>
<sequence>MWGNQLFPACWVLDVLLAVERHTSEVYRDVTRRYDPHYGRQLSLSPTDDRRPSHEMYDKGTMKDHGRRRPLSMPVPYDARRAPSLRKT</sequence>
<feature type="region of interest" description="Disordered" evidence="1">
    <location>
        <begin position="38"/>
        <end position="88"/>
    </location>
</feature>
<dbReference type="Proteomes" id="UP000738349">
    <property type="component" value="Unassembled WGS sequence"/>
</dbReference>
<accession>A0A9P9JPQ8</accession>
<keyword evidence="4" id="KW-1185">Reference proteome</keyword>
<evidence type="ECO:0000256" key="1">
    <source>
        <dbReference type="SAM" id="MobiDB-lite"/>
    </source>
</evidence>
<gene>
    <name evidence="3" type="ORF">EDB81DRAFT_777176</name>
</gene>
<feature type="chain" id="PRO_5040207117" description="Secreted protein" evidence="2">
    <location>
        <begin position="19"/>
        <end position="88"/>
    </location>
</feature>
<evidence type="ECO:0008006" key="5">
    <source>
        <dbReference type="Google" id="ProtNLM"/>
    </source>
</evidence>
<keyword evidence="2" id="KW-0732">Signal</keyword>
<evidence type="ECO:0000313" key="4">
    <source>
        <dbReference type="Proteomes" id="UP000738349"/>
    </source>
</evidence>
<feature type="compositionally biased region" description="Basic and acidic residues" evidence="1">
    <location>
        <begin position="47"/>
        <end position="64"/>
    </location>
</feature>
<comment type="caution">
    <text evidence="3">The sequence shown here is derived from an EMBL/GenBank/DDBJ whole genome shotgun (WGS) entry which is preliminary data.</text>
</comment>
<feature type="signal peptide" evidence="2">
    <location>
        <begin position="1"/>
        <end position="18"/>
    </location>
</feature>